<protein>
    <recommendedName>
        <fullName evidence="2">HNH nuclease domain-containing protein</fullName>
    </recommendedName>
</protein>
<dbReference type="EMBL" id="PXXK01000203">
    <property type="protein sequence ID" value="RFN48581.1"/>
    <property type="molecule type" value="Genomic_DNA"/>
</dbReference>
<dbReference type="Pfam" id="PF13391">
    <property type="entry name" value="HNH_2"/>
    <property type="match status" value="1"/>
</dbReference>
<dbReference type="AlphaFoldDB" id="A0A395ML18"/>
<reference evidence="3 4" key="1">
    <citation type="journal article" date="2018" name="PLoS Pathog.">
        <title>Evolution of structural diversity of trichothecenes, a family of toxins produced by plant pathogenic and entomopathogenic fungi.</title>
        <authorList>
            <person name="Proctor R.H."/>
            <person name="McCormick S.P."/>
            <person name="Kim H.S."/>
            <person name="Cardoza R.E."/>
            <person name="Stanley A.M."/>
            <person name="Lindo L."/>
            <person name="Kelly A."/>
            <person name="Brown D.W."/>
            <person name="Lee T."/>
            <person name="Vaughan M.M."/>
            <person name="Alexander N.J."/>
            <person name="Busman M."/>
            <person name="Gutierrez S."/>
        </authorList>
    </citation>
    <scope>NUCLEOTIDE SEQUENCE [LARGE SCALE GENOMIC DNA]</scope>
    <source>
        <strain evidence="3 4">NRRL 13405</strain>
    </source>
</reference>
<comment type="caution">
    <text evidence="3">The sequence shown here is derived from an EMBL/GenBank/DDBJ whole genome shotgun (WGS) entry which is preliminary data.</text>
</comment>
<keyword evidence="4" id="KW-1185">Reference proteome</keyword>
<sequence>MVFSRRLAIIGQECEYLSERPDDRPNPGQRVCEYRKRATKGQPPGLHAQARAASRRLYLGFLRRPPRATGTKMHERSKYTRRSVGNGPVWGTFNDIRTAHLFPYRQAPYKKEIFGEKSSRELFSPRNTLLLSQRVEEALDKGYIAIVPDVELDLAEPECPHNDQDERRAHLREREQHRVREFKVIVLDRERNIVDYGEESESDKFNESDESDGGNEENEEEATPNSREHQAKEGSINASSNYLHQVAKVPSVAYSDLLSLTNAYPTALNTFCQNRKSFVARMSARFGDLALLSLVRAAQLHYIRQQPGFEALHFIAIEARITTVCDLTKDTAFRKRPSPTLPNLNGYSLSALSIMWELGEDAKRITDMYSQQALSAMARDPSDEFYIPRQSAELTEDERRRFMTAAFVFESYCLTFFHGPRLLFRKNEYFRESFLQGNPTAIGRFYCIVFYIVQKHRELFSSVIEHIRIVRGRPSTHQTRSIEEEYFLRMAEEDEEDYEGREIVLNYLQFLASQGLNMLTTLQKMSIDELANFTITTFLRIDSSDRPLVLITRVRDHGSLGTQEIVGWMPWAYLDILLDNTWRNHDEEEIWEDTWSRAIPFWDPSEDKDPYGRADSPLYWFLDRFKQ</sequence>
<feature type="compositionally biased region" description="Acidic residues" evidence="1">
    <location>
        <begin position="208"/>
        <end position="222"/>
    </location>
</feature>
<evidence type="ECO:0000259" key="2">
    <source>
        <dbReference type="Pfam" id="PF13391"/>
    </source>
</evidence>
<evidence type="ECO:0000313" key="4">
    <source>
        <dbReference type="Proteomes" id="UP000265631"/>
    </source>
</evidence>
<proteinExistence type="predicted"/>
<feature type="domain" description="HNH nuclease" evidence="2">
    <location>
        <begin position="96"/>
        <end position="147"/>
    </location>
</feature>
<evidence type="ECO:0000256" key="1">
    <source>
        <dbReference type="SAM" id="MobiDB-lite"/>
    </source>
</evidence>
<feature type="region of interest" description="Disordered" evidence="1">
    <location>
        <begin position="197"/>
        <end position="235"/>
    </location>
</feature>
<name>A0A395ML18_9HYPO</name>
<accession>A0A395ML18</accession>
<dbReference type="InterPro" id="IPR003615">
    <property type="entry name" value="HNH_nuc"/>
</dbReference>
<evidence type="ECO:0000313" key="3">
    <source>
        <dbReference type="EMBL" id="RFN48581.1"/>
    </source>
</evidence>
<gene>
    <name evidence="3" type="ORF">FIE12Z_7161</name>
</gene>
<dbReference type="Proteomes" id="UP000265631">
    <property type="component" value="Unassembled WGS sequence"/>
</dbReference>
<organism evidence="3 4">
    <name type="scientific">Fusarium flagelliforme</name>
    <dbReference type="NCBI Taxonomy" id="2675880"/>
    <lineage>
        <taxon>Eukaryota</taxon>
        <taxon>Fungi</taxon>
        <taxon>Dikarya</taxon>
        <taxon>Ascomycota</taxon>
        <taxon>Pezizomycotina</taxon>
        <taxon>Sordariomycetes</taxon>
        <taxon>Hypocreomycetidae</taxon>
        <taxon>Hypocreales</taxon>
        <taxon>Nectriaceae</taxon>
        <taxon>Fusarium</taxon>
        <taxon>Fusarium incarnatum-equiseti species complex</taxon>
    </lineage>
</organism>